<gene>
    <name evidence="1" type="ORF">MNBD_GAMMA06-907</name>
</gene>
<name>A0A3B0WG73_9ZZZZ</name>
<dbReference type="SUPFAM" id="SSF52833">
    <property type="entry name" value="Thioredoxin-like"/>
    <property type="match status" value="1"/>
</dbReference>
<dbReference type="Pfam" id="PF05768">
    <property type="entry name" value="Glrx-like"/>
    <property type="match status" value="1"/>
</dbReference>
<dbReference type="InterPro" id="IPR008554">
    <property type="entry name" value="Glutaredoxin-like"/>
</dbReference>
<dbReference type="PANTHER" id="PTHR33558">
    <property type="entry name" value="GLUTAREDOXIN-LIKE PROTEIN C5ORF63 HOMOLOG"/>
    <property type="match status" value="1"/>
</dbReference>
<proteinExistence type="predicted"/>
<sequence>MNFTLYSHSSCSLCEAMEDELRSFIEKYNITVNRQYIDNEPALRKLYGDKIPVLTFNGEILCHYFLDTEILLKAIKNNT</sequence>
<dbReference type="Gene3D" id="3.40.30.10">
    <property type="entry name" value="Glutaredoxin"/>
    <property type="match status" value="1"/>
</dbReference>
<reference evidence="1" key="1">
    <citation type="submission" date="2018-06" db="EMBL/GenBank/DDBJ databases">
        <authorList>
            <person name="Zhirakovskaya E."/>
        </authorList>
    </citation>
    <scope>NUCLEOTIDE SEQUENCE</scope>
</reference>
<dbReference type="AlphaFoldDB" id="A0A3B0WG73"/>
<organism evidence="1">
    <name type="scientific">hydrothermal vent metagenome</name>
    <dbReference type="NCBI Taxonomy" id="652676"/>
    <lineage>
        <taxon>unclassified sequences</taxon>
        <taxon>metagenomes</taxon>
        <taxon>ecological metagenomes</taxon>
    </lineage>
</organism>
<dbReference type="InterPro" id="IPR036249">
    <property type="entry name" value="Thioredoxin-like_sf"/>
</dbReference>
<dbReference type="InterPro" id="IPR052565">
    <property type="entry name" value="Glutaredoxin-like_YDR286C"/>
</dbReference>
<evidence type="ECO:0008006" key="2">
    <source>
        <dbReference type="Google" id="ProtNLM"/>
    </source>
</evidence>
<evidence type="ECO:0000313" key="1">
    <source>
        <dbReference type="EMBL" id="VAW51460.1"/>
    </source>
</evidence>
<dbReference type="EMBL" id="UOFD01000031">
    <property type="protein sequence ID" value="VAW51460.1"/>
    <property type="molecule type" value="Genomic_DNA"/>
</dbReference>
<protein>
    <recommendedName>
        <fullName evidence="2">Glutaredoxin family protein</fullName>
    </recommendedName>
</protein>
<accession>A0A3B0WG73</accession>
<dbReference type="PANTHER" id="PTHR33558:SF1">
    <property type="entry name" value="GLUTAREDOXIN-LIKE PROTEIN C5ORF63 HOMOLOG"/>
    <property type="match status" value="1"/>
</dbReference>